<dbReference type="CDD" id="cd00075">
    <property type="entry name" value="HATPase"/>
    <property type="match status" value="1"/>
</dbReference>
<dbReference type="InterPro" id="IPR036890">
    <property type="entry name" value="HATPase_C_sf"/>
</dbReference>
<reference evidence="6 7" key="2">
    <citation type="submission" date="2019-09" db="EMBL/GenBank/DDBJ databases">
        <title>Complete Genome Sequence and Methylome Analysis of free living Spirochaetas.</title>
        <authorList>
            <person name="Leshcheva N."/>
            <person name="Mikheeva N."/>
        </authorList>
    </citation>
    <scope>NUCLEOTIDE SEQUENCE [LARGE SCALE GENOMIC DNA]</scope>
    <source>
        <strain evidence="6 7">P</strain>
    </source>
</reference>
<evidence type="ECO:0000256" key="2">
    <source>
        <dbReference type="ARBA" id="ARBA00012438"/>
    </source>
</evidence>
<proteinExistence type="predicted"/>
<dbReference type="EMBL" id="CP035807">
    <property type="protein sequence ID" value="QEN04712.1"/>
    <property type="molecule type" value="Genomic_DNA"/>
</dbReference>
<dbReference type="CDD" id="cd00082">
    <property type="entry name" value="HisKA"/>
    <property type="match status" value="1"/>
</dbReference>
<dbReference type="InterPro" id="IPR004358">
    <property type="entry name" value="Sig_transdc_His_kin-like_C"/>
</dbReference>
<dbReference type="GO" id="GO:0000155">
    <property type="term" value="F:phosphorelay sensor kinase activity"/>
    <property type="evidence" value="ECO:0007669"/>
    <property type="project" value="InterPro"/>
</dbReference>
<evidence type="ECO:0000313" key="6">
    <source>
        <dbReference type="EMBL" id="QEN04712.1"/>
    </source>
</evidence>
<organism evidence="6 7">
    <name type="scientific">Thiospirochaeta perfilievii</name>
    <dbReference type="NCBI Taxonomy" id="252967"/>
    <lineage>
        <taxon>Bacteria</taxon>
        <taxon>Pseudomonadati</taxon>
        <taxon>Spirochaetota</taxon>
        <taxon>Spirochaetia</taxon>
        <taxon>Spirochaetales</taxon>
        <taxon>Spirochaetaceae</taxon>
        <taxon>Thiospirochaeta</taxon>
    </lineage>
</organism>
<dbReference type="EC" id="2.7.13.3" evidence="2"/>
<evidence type="ECO:0000256" key="1">
    <source>
        <dbReference type="ARBA" id="ARBA00000085"/>
    </source>
</evidence>
<dbReference type="Pfam" id="PF02518">
    <property type="entry name" value="HATPase_c"/>
    <property type="match status" value="1"/>
</dbReference>
<evidence type="ECO:0000256" key="4">
    <source>
        <dbReference type="SAM" id="Phobius"/>
    </source>
</evidence>
<keyword evidence="3" id="KW-0597">Phosphoprotein</keyword>
<protein>
    <recommendedName>
        <fullName evidence="2">histidine kinase</fullName>
        <ecNumber evidence="2">2.7.13.3</ecNumber>
    </recommendedName>
</protein>
<keyword evidence="6" id="KW-0418">Kinase</keyword>
<dbReference type="Gene3D" id="1.10.287.130">
    <property type="match status" value="1"/>
</dbReference>
<dbReference type="PANTHER" id="PTHR43065">
    <property type="entry name" value="SENSOR HISTIDINE KINASE"/>
    <property type="match status" value="1"/>
</dbReference>
<dbReference type="AlphaFoldDB" id="A0A5C1QER2"/>
<dbReference type="PROSITE" id="PS50109">
    <property type="entry name" value="HIS_KIN"/>
    <property type="match status" value="1"/>
</dbReference>
<name>A0A5C1QER2_9SPIO</name>
<dbReference type="InterPro" id="IPR005467">
    <property type="entry name" value="His_kinase_dom"/>
</dbReference>
<dbReference type="RefSeq" id="WP_149567955.1">
    <property type="nucleotide sequence ID" value="NZ_CP035807.1"/>
</dbReference>
<feature type="domain" description="Histidine kinase" evidence="5">
    <location>
        <begin position="77"/>
        <end position="290"/>
    </location>
</feature>
<comment type="catalytic activity">
    <reaction evidence="1">
        <text>ATP + protein L-histidine = ADP + protein N-phospho-L-histidine.</text>
        <dbReference type="EC" id="2.7.13.3"/>
    </reaction>
</comment>
<evidence type="ECO:0000313" key="7">
    <source>
        <dbReference type="Proteomes" id="UP000323824"/>
    </source>
</evidence>
<dbReference type="SUPFAM" id="SSF47384">
    <property type="entry name" value="Homodimeric domain of signal transducing histidine kinase"/>
    <property type="match status" value="1"/>
</dbReference>
<dbReference type="Gene3D" id="3.30.565.10">
    <property type="entry name" value="Histidine kinase-like ATPase, C-terminal domain"/>
    <property type="match status" value="1"/>
</dbReference>
<evidence type="ECO:0000259" key="5">
    <source>
        <dbReference type="PROSITE" id="PS50109"/>
    </source>
</evidence>
<keyword evidence="4" id="KW-0812">Transmembrane</keyword>
<dbReference type="SMART" id="SM00387">
    <property type="entry name" value="HATPase_c"/>
    <property type="match status" value="1"/>
</dbReference>
<dbReference type="InterPro" id="IPR003594">
    <property type="entry name" value="HATPase_dom"/>
</dbReference>
<keyword evidence="7" id="KW-1185">Reference proteome</keyword>
<dbReference type="PRINTS" id="PR00344">
    <property type="entry name" value="BCTRLSENSOR"/>
</dbReference>
<dbReference type="InterPro" id="IPR003661">
    <property type="entry name" value="HisK_dim/P_dom"/>
</dbReference>
<dbReference type="SUPFAM" id="SSF55874">
    <property type="entry name" value="ATPase domain of HSP90 chaperone/DNA topoisomerase II/histidine kinase"/>
    <property type="match status" value="1"/>
</dbReference>
<reference evidence="6 7" key="1">
    <citation type="submission" date="2019-02" db="EMBL/GenBank/DDBJ databases">
        <authorList>
            <person name="Fomenkov A."/>
            <person name="Dubinina G."/>
            <person name="Grabovich M."/>
            <person name="Vincze T."/>
            <person name="Roberts R.J."/>
        </authorList>
    </citation>
    <scope>NUCLEOTIDE SEQUENCE [LARGE SCALE GENOMIC DNA]</scope>
    <source>
        <strain evidence="6 7">P</strain>
    </source>
</reference>
<evidence type="ECO:0000256" key="3">
    <source>
        <dbReference type="ARBA" id="ARBA00022553"/>
    </source>
</evidence>
<dbReference type="Proteomes" id="UP000323824">
    <property type="component" value="Chromosome"/>
</dbReference>
<dbReference type="OrthoDB" id="312445at2"/>
<dbReference type="KEGG" id="sper:EW093_08325"/>
<gene>
    <name evidence="6" type="ORF">EW093_08325</name>
</gene>
<keyword evidence="4" id="KW-1133">Transmembrane helix</keyword>
<dbReference type="InterPro" id="IPR036097">
    <property type="entry name" value="HisK_dim/P_sf"/>
</dbReference>
<keyword evidence="6" id="KW-0808">Transferase</keyword>
<feature type="transmembrane region" description="Helical" evidence="4">
    <location>
        <begin position="6"/>
        <end position="25"/>
    </location>
</feature>
<accession>A0A5C1QER2</accession>
<keyword evidence="4" id="KW-0472">Membrane</keyword>
<sequence length="298" mass="33288">MIISIPFLIIITLVLLLGLSSTIIFKQRYRLKTSKEENKALLKSKISALEYIDALWANQQNMILDEKISSLSSLVAGIAHELNTPLGVALTALTYIEDIIENPDAKPMVELTKNNLQKSISLVEKFTEISGGAKVEKLDLFEFKDFIDYASCLVKSPLATKNIRKLELDIHDNLWVKSSEATLSIIVKNILENAFHYAFKDKKDGRVKLSTKVKNTDLTITIEDNGCGMSENQIKHIFEPFYTTRRPERHYGLGLAIAYNLLTRQHNGTLSCDSNPGEGTVIIITIPNVISPAPVTVK</sequence>